<accession>A0AAW0CVR5</accession>
<organism evidence="6 7">
    <name type="scientific">Paramarasmius palmivorus</name>
    <dbReference type="NCBI Taxonomy" id="297713"/>
    <lineage>
        <taxon>Eukaryota</taxon>
        <taxon>Fungi</taxon>
        <taxon>Dikarya</taxon>
        <taxon>Basidiomycota</taxon>
        <taxon>Agaricomycotina</taxon>
        <taxon>Agaricomycetes</taxon>
        <taxon>Agaricomycetidae</taxon>
        <taxon>Agaricales</taxon>
        <taxon>Marasmiineae</taxon>
        <taxon>Marasmiaceae</taxon>
        <taxon>Paramarasmius</taxon>
    </lineage>
</organism>
<dbReference type="Proteomes" id="UP001383192">
    <property type="component" value="Unassembled WGS sequence"/>
</dbReference>
<feature type="domain" description="MYND-type" evidence="5">
    <location>
        <begin position="445"/>
        <end position="489"/>
    </location>
</feature>
<evidence type="ECO:0000313" key="6">
    <source>
        <dbReference type="EMBL" id="KAK7043269.1"/>
    </source>
</evidence>
<dbReference type="SUPFAM" id="SSF144232">
    <property type="entry name" value="HIT/MYND zinc finger-like"/>
    <property type="match status" value="1"/>
</dbReference>
<evidence type="ECO:0000256" key="2">
    <source>
        <dbReference type="ARBA" id="ARBA00022771"/>
    </source>
</evidence>
<dbReference type="GO" id="GO:0008270">
    <property type="term" value="F:zinc ion binding"/>
    <property type="evidence" value="ECO:0007669"/>
    <property type="project" value="UniProtKB-KW"/>
</dbReference>
<name>A0AAW0CVR5_9AGAR</name>
<evidence type="ECO:0000256" key="3">
    <source>
        <dbReference type="ARBA" id="ARBA00022833"/>
    </source>
</evidence>
<dbReference type="Gene3D" id="6.10.140.2220">
    <property type="match status" value="1"/>
</dbReference>
<keyword evidence="1" id="KW-0479">Metal-binding</keyword>
<protein>
    <recommendedName>
        <fullName evidence="5">MYND-type domain-containing protein</fullName>
    </recommendedName>
</protein>
<evidence type="ECO:0000313" key="7">
    <source>
        <dbReference type="Proteomes" id="UP001383192"/>
    </source>
</evidence>
<keyword evidence="2 4" id="KW-0863">Zinc-finger</keyword>
<dbReference type="InterPro" id="IPR002893">
    <property type="entry name" value="Znf_MYND"/>
</dbReference>
<reference evidence="6 7" key="1">
    <citation type="submission" date="2024-01" db="EMBL/GenBank/DDBJ databases">
        <title>A draft genome for a cacao thread blight-causing isolate of Paramarasmius palmivorus.</title>
        <authorList>
            <person name="Baruah I.K."/>
            <person name="Bukari Y."/>
            <person name="Amoako-Attah I."/>
            <person name="Meinhardt L.W."/>
            <person name="Bailey B.A."/>
            <person name="Cohen S.P."/>
        </authorList>
    </citation>
    <scope>NUCLEOTIDE SEQUENCE [LARGE SCALE GENOMIC DNA]</scope>
    <source>
        <strain evidence="6 7">GH-12</strain>
    </source>
</reference>
<evidence type="ECO:0000256" key="4">
    <source>
        <dbReference type="PROSITE-ProRule" id="PRU00134"/>
    </source>
</evidence>
<comment type="caution">
    <text evidence="6">The sequence shown here is derived from an EMBL/GenBank/DDBJ whole genome shotgun (WGS) entry which is preliminary data.</text>
</comment>
<gene>
    <name evidence="6" type="ORF">VNI00_008623</name>
</gene>
<dbReference type="Pfam" id="PF01753">
    <property type="entry name" value="zf-MYND"/>
    <property type="match status" value="1"/>
</dbReference>
<evidence type="ECO:0000256" key="1">
    <source>
        <dbReference type="ARBA" id="ARBA00022723"/>
    </source>
</evidence>
<proteinExistence type="predicted"/>
<sequence length="657" mass="74973">MPFDLNKTPHFIFIREAAHNFSSPIRAVKALGNLGSPPIGSTKPSSKMESALGVFAYLTWTTSFGVDFMTRKGAATCVQKHWLSISPWMEFFLDYISCTTQEDPQSDQFVDDLLITTPILLQYFGALEDPHAELRRLRTESPYLKTYVIEVWLRVIDNSHPSWFSWTETLSNLFPKYVGERLADDFPRAVTFCRRRHDFEIPYIRHLQRLSQNPQEIPDDELQGYNLSTGLLFQYLCCEFTDHTPFLRAGGSQALSKALTTLLSRPRTFKGVAPGSERFRIAIGLVEHLLSLALLSMGIATYVCEALDTGLLVAFFRAKRFYGIERSRGDKRPVWDEDSPTHFHDLFVRLLAQLATYTIFPSVLHRFLKAIARIEELGLEADIPNDPKMKSFWSTWGRCKDRAKIMSLIYGDIKNDAPGNLCGYQMVLSPVYMLRFPVLMTSLQCYLKGARGLKLPDGHRYLRCGSCLSKVYCSRKCAHNDWKEHRFRCEQLTVARRSYGKYLPSNADFAFFRGVKENHVWENRTSIMEAMMAHEATVPRNDPLKSGMLVVHFDNPEFLSPLSSACHKFTDFRTLDKTDMTPALLQDIKKCLIQAAQSSLKICVLGYFPNGLRETLTVVNVVDIEALVPSNEVLINRMRQSGLKDEEISKELGVEVK</sequence>
<dbReference type="EMBL" id="JAYKXP010000029">
    <property type="protein sequence ID" value="KAK7043269.1"/>
    <property type="molecule type" value="Genomic_DNA"/>
</dbReference>
<evidence type="ECO:0000259" key="5">
    <source>
        <dbReference type="PROSITE" id="PS50865"/>
    </source>
</evidence>
<keyword evidence="3" id="KW-0862">Zinc</keyword>
<keyword evidence="7" id="KW-1185">Reference proteome</keyword>
<dbReference type="AlphaFoldDB" id="A0AAW0CVR5"/>
<dbReference type="PROSITE" id="PS50865">
    <property type="entry name" value="ZF_MYND_2"/>
    <property type="match status" value="1"/>
</dbReference>